<sequence length="45" mass="5381">MKHILSLCVSMLNKKTSYRVILCSNCKFLRKLKMSTWQSYLEQLI</sequence>
<protein>
    <submittedName>
        <fullName evidence="1">Uncharacterized protein</fullName>
    </submittedName>
</protein>
<name>A0A2P2QAL9_RHIMU</name>
<dbReference type="AlphaFoldDB" id="A0A2P2QAL9"/>
<evidence type="ECO:0000313" key="1">
    <source>
        <dbReference type="EMBL" id="MBX64050.1"/>
    </source>
</evidence>
<proteinExistence type="predicted"/>
<dbReference type="EMBL" id="GGEC01083566">
    <property type="protein sequence ID" value="MBX64050.1"/>
    <property type="molecule type" value="Transcribed_RNA"/>
</dbReference>
<reference evidence="1" key="1">
    <citation type="submission" date="2018-02" db="EMBL/GenBank/DDBJ databases">
        <title>Rhizophora mucronata_Transcriptome.</title>
        <authorList>
            <person name="Meera S.P."/>
            <person name="Sreeshan A."/>
            <person name="Augustine A."/>
        </authorList>
    </citation>
    <scope>NUCLEOTIDE SEQUENCE</scope>
    <source>
        <tissue evidence="1">Leaf</tissue>
    </source>
</reference>
<organism evidence="1">
    <name type="scientific">Rhizophora mucronata</name>
    <name type="common">Asiatic mangrove</name>
    <dbReference type="NCBI Taxonomy" id="61149"/>
    <lineage>
        <taxon>Eukaryota</taxon>
        <taxon>Viridiplantae</taxon>
        <taxon>Streptophyta</taxon>
        <taxon>Embryophyta</taxon>
        <taxon>Tracheophyta</taxon>
        <taxon>Spermatophyta</taxon>
        <taxon>Magnoliopsida</taxon>
        <taxon>eudicotyledons</taxon>
        <taxon>Gunneridae</taxon>
        <taxon>Pentapetalae</taxon>
        <taxon>rosids</taxon>
        <taxon>fabids</taxon>
        <taxon>Malpighiales</taxon>
        <taxon>Rhizophoraceae</taxon>
        <taxon>Rhizophora</taxon>
    </lineage>
</organism>
<accession>A0A2P2QAL9</accession>